<evidence type="ECO:0000259" key="1">
    <source>
        <dbReference type="PROSITE" id="PS00028"/>
    </source>
</evidence>
<proteinExistence type="predicted"/>
<dbReference type="PROSITE" id="PS00028">
    <property type="entry name" value="ZINC_FINGER_C2H2_1"/>
    <property type="match status" value="1"/>
</dbReference>
<dbReference type="Proteomes" id="UP000244855">
    <property type="component" value="Unassembled WGS sequence"/>
</dbReference>
<dbReference type="EMBL" id="KZ805696">
    <property type="protein sequence ID" value="PVH92301.1"/>
    <property type="molecule type" value="Genomic_DNA"/>
</dbReference>
<dbReference type="SUPFAM" id="SSF81383">
    <property type="entry name" value="F-box domain"/>
    <property type="match status" value="1"/>
</dbReference>
<dbReference type="AlphaFoldDB" id="A0A2V1D2Q8"/>
<keyword evidence="3" id="KW-1185">Reference proteome</keyword>
<gene>
    <name evidence="2" type="ORF">DM02DRAFT_605517</name>
</gene>
<reference evidence="2 3" key="1">
    <citation type="journal article" date="2018" name="Sci. Rep.">
        <title>Comparative genomics provides insights into the lifestyle and reveals functional heterogeneity of dark septate endophytic fungi.</title>
        <authorList>
            <person name="Knapp D.G."/>
            <person name="Nemeth J.B."/>
            <person name="Barry K."/>
            <person name="Hainaut M."/>
            <person name="Henrissat B."/>
            <person name="Johnson J."/>
            <person name="Kuo A."/>
            <person name="Lim J.H.P."/>
            <person name="Lipzen A."/>
            <person name="Nolan M."/>
            <person name="Ohm R.A."/>
            <person name="Tamas L."/>
            <person name="Grigoriev I.V."/>
            <person name="Spatafora J.W."/>
            <person name="Nagy L.G."/>
            <person name="Kovacs G.M."/>
        </authorList>
    </citation>
    <scope>NUCLEOTIDE SEQUENCE [LARGE SCALE GENOMIC DNA]</scope>
    <source>
        <strain evidence="2 3">DSE2036</strain>
    </source>
</reference>
<protein>
    <recommendedName>
        <fullName evidence="1">C2H2-type domain-containing protein</fullName>
    </recommendedName>
</protein>
<evidence type="ECO:0000313" key="2">
    <source>
        <dbReference type="EMBL" id="PVH92301.1"/>
    </source>
</evidence>
<feature type="domain" description="C2H2-type" evidence="1">
    <location>
        <begin position="292"/>
        <end position="315"/>
    </location>
</feature>
<evidence type="ECO:0000313" key="3">
    <source>
        <dbReference type="Proteomes" id="UP000244855"/>
    </source>
</evidence>
<dbReference type="InterPro" id="IPR036047">
    <property type="entry name" value="F-box-like_dom_sf"/>
</dbReference>
<dbReference type="InterPro" id="IPR013087">
    <property type="entry name" value="Znf_C2H2_type"/>
</dbReference>
<accession>A0A2V1D2Q8</accession>
<organism evidence="2 3">
    <name type="scientific">Periconia macrospinosa</name>
    <dbReference type="NCBI Taxonomy" id="97972"/>
    <lineage>
        <taxon>Eukaryota</taxon>
        <taxon>Fungi</taxon>
        <taxon>Dikarya</taxon>
        <taxon>Ascomycota</taxon>
        <taxon>Pezizomycotina</taxon>
        <taxon>Dothideomycetes</taxon>
        <taxon>Pleosporomycetidae</taxon>
        <taxon>Pleosporales</taxon>
        <taxon>Massarineae</taxon>
        <taxon>Periconiaceae</taxon>
        <taxon>Periconia</taxon>
    </lineage>
</organism>
<sequence length="410" mass="47181">MTLDGERRIPFSIYTRSHSTCAPDAEHGRASFGFNRLPAELQLRILASCPPSTLFQLMHVSSTLRAEASKRFRAEPSAYFLVEAWWLLDGAHPGKTSCDMAFLAHVENIEVEYQPSLTTEICPRRNDVLTIRQDLIRAFWNSLTRIFPEVKKVILNHNGECITWPDGPGPLPLALQLLLRACPRHVDASTLMLDKGDPARGSGTVGMPLERWRRSVYRLGEDGLWKRSEPDKVRMTVMMPVKRFIGPVGEFQKLYYDFTENILLQKYELWPLMVEALDRHHFDGGNREPFSCPIPECHAYLEKPGAWTIHVAEMHFQERKRLVEALPCALKVGFKNRMHALEAKAKEIDAQYKRIGDEWNEKDGLRRRDMERSWMEQLENDEAWSTGNAARESPLWTEFPKQVYVGEGCT</sequence>
<name>A0A2V1D2Q8_9PLEO</name>
<dbReference type="OrthoDB" id="5397557at2759"/>